<evidence type="ECO:0000256" key="1">
    <source>
        <dbReference type="ARBA" id="ARBA00004141"/>
    </source>
</evidence>
<gene>
    <name evidence="8" type="primary">TMEM245</name>
</gene>
<accession>A0A6I8N1Q1</accession>
<reference evidence="8" key="2">
    <citation type="submission" date="2025-08" db="UniProtKB">
        <authorList>
            <consortium name="Ensembl"/>
        </authorList>
    </citation>
    <scope>IDENTIFICATION</scope>
    <source>
        <strain evidence="8">Glennie</strain>
    </source>
</reference>
<dbReference type="Proteomes" id="UP000002279">
    <property type="component" value="Chromosome X3"/>
</dbReference>
<dbReference type="PANTHER" id="PTHR21716:SF4">
    <property type="entry name" value="TRANSMEMBRANE PROTEIN 245"/>
    <property type="match status" value="1"/>
</dbReference>
<dbReference type="Pfam" id="PF01594">
    <property type="entry name" value="AI-2E_transport"/>
    <property type="match status" value="1"/>
</dbReference>
<feature type="region of interest" description="Disordered" evidence="6">
    <location>
        <begin position="1"/>
        <end position="34"/>
    </location>
</feature>
<evidence type="ECO:0000256" key="7">
    <source>
        <dbReference type="SAM" id="Phobius"/>
    </source>
</evidence>
<feature type="transmembrane region" description="Helical" evidence="7">
    <location>
        <begin position="776"/>
        <end position="797"/>
    </location>
</feature>
<evidence type="ECO:0000256" key="2">
    <source>
        <dbReference type="ARBA" id="ARBA00009773"/>
    </source>
</evidence>
<evidence type="ECO:0000256" key="6">
    <source>
        <dbReference type="SAM" id="MobiDB-lite"/>
    </source>
</evidence>
<protein>
    <submittedName>
        <fullName evidence="8">Transmembrane protein 245</fullName>
    </submittedName>
</protein>
<reference evidence="8" key="3">
    <citation type="submission" date="2025-09" db="UniProtKB">
        <authorList>
            <consortium name="Ensembl"/>
        </authorList>
    </citation>
    <scope>IDENTIFICATION</scope>
    <source>
        <strain evidence="8">Glennie</strain>
    </source>
</reference>
<comment type="similarity">
    <text evidence="2">Belongs to the autoinducer-2 exporter (AI-2E) (TC 2.A.86) family.</text>
</comment>
<feature type="transmembrane region" description="Helical" evidence="7">
    <location>
        <begin position="737"/>
        <end position="756"/>
    </location>
</feature>
<dbReference type="AlphaFoldDB" id="A0A6I8N1Q1"/>
<evidence type="ECO:0000313" key="9">
    <source>
        <dbReference type="Proteomes" id="UP000002279"/>
    </source>
</evidence>
<evidence type="ECO:0000256" key="4">
    <source>
        <dbReference type="ARBA" id="ARBA00022989"/>
    </source>
</evidence>
<feature type="region of interest" description="Disordered" evidence="6">
    <location>
        <begin position="302"/>
        <end position="343"/>
    </location>
</feature>
<reference evidence="8 9" key="1">
    <citation type="journal article" date="2008" name="Nature">
        <title>Genome analysis of the platypus reveals unique signatures of evolution.</title>
        <authorList>
            <person name="Warren W.C."/>
            <person name="Hillier L.W."/>
            <person name="Marshall Graves J.A."/>
            <person name="Birney E."/>
            <person name="Ponting C.P."/>
            <person name="Grutzner F."/>
            <person name="Belov K."/>
            <person name="Miller W."/>
            <person name="Clarke L."/>
            <person name="Chinwalla A.T."/>
            <person name="Yang S.P."/>
            <person name="Heger A."/>
            <person name="Locke D.P."/>
            <person name="Miethke P."/>
            <person name="Waters P.D."/>
            <person name="Veyrunes F."/>
            <person name="Fulton L."/>
            <person name="Fulton B."/>
            <person name="Graves T."/>
            <person name="Wallis J."/>
            <person name="Puente X.S."/>
            <person name="Lopez-Otin C."/>
            <person name="Ordonez G.R."/>
            <person name="Eichler E.E."/>
            <person name="Chen L."/>
            <person name="Cheng Z."/>
            <person name="Deakin J.E."/>
            <person name="Alsop A."/>
            <person name="Thompson K."/>
            <person name="Kirby P."/>
            <person name="Papenfuss A.T."/>
            <person name="Wakefield M.J."/>
            <person name="Olender T."/>
            <person name="Lancet D."/>
            <person name="Huttley G.A."/>
            <person name="Smit A.F."/>
            <person name="Pask A."/>
            <person name="Temple-Smith P."/>
            <person name="Batzer M.A."/>
            <person name="Walker J.A."/>
            <person name="Konkel M.K."/>
            <person name="Harris R.S."/>
            <person name="Whittington C.M."/>
            <person name="Wong E.S."/>
            <person name="Gemmell N.J."/>
            <person name="Buschiazzo E."/>
            <person name="Vargas Jentzsch I.M."/>
            <person name="Merkel A."/>
            <person name="Schmitz J."/>
            <person name="Zemann A."/>
            <person name="Churakov G."/>
            <person name="Kriegs J.O."/>
            <person name="Brosius J."/>
            <person name="Murchison E.P."/>
            <person name="Sachidanandam R."/>
            <person name="Smith C."/>
            <person name="Hannon G.J."/>
            <person name="Tsend-Ayush E."/>
            <person name="McMillan D."/>
            <person name="Attenborough R."/>
            <person name="Rens W."/>
            <person name="Ferguson-Smith M."/>
            <person name="Lefevre C.M."/>
            <person name="Sharp J.A."/>
            <person name="Nicholas K.R."/>
            <person name="Ray D.A."/>
            <person name="Kube M."/>
            <person name="Reinhardt R."/>
            <person name="Pringle T.H."/>
            <person name="Taylor J."/>
            <person name="Jones R.C."/>
            <person name="Nixon B."/>
            <person name="Dacheux J.L."/>
            <person name="Niwa H."/>
            <person name="Sekita Y."/>
            <person name="Huang X."/>
            <person name="Stark A."/>
            <person name="Kheradpour P."/>
            <person name="Kellis M."/>
            <person name="Flicek P."/>
            <person name="Chen Y."/>
            <person name="Webber C."/>
            <person name="Hardison R."/>
            <person name="Nelson J."/>
            <person name="Hallsworth-Pepin K."/>
            <person name="Delehaunty K."/>
            <person name="Markovic C."/>
            <person name="Minx P."/>
            <person name="Feng Y."/>
            <person name="Kremitzki C."/>
            <person name="Mitreva M."/>
            <person name="Glasscock J."/>
            <person name="Wylie T."/>
            <person name="Wohldmann P."/>
            <person name="Thiru P."/>
            <person name="Nhan M.N."/>
            <person name="Pohl C.S."/>
            <person name="Smith S.M."/>
            <person name="Hou S."/>
            <person name="Nefedov M."/>
            <person name="de Jong P.J."/>
            <person name="Renfree M.B."/>
            <person name="Mardis E.R."/>
            <person name="Wilson R.K."/>
        </authorList>
    </citation>
    <scope>NUCLEOTIDE SEQUENCE [LARGE SCALE GENOMIC DNA]</scope>
    <source>
        <strain evidence="8 9">Glennie</strain>
    </source>
</reference>
<dbReference type="GO" id="GO:0016020">
    <property type="term" value="C:membrane"/>
    <property type="evidence" value="ECO:0007669"/>
    <property type="project" value="UniProtKB-SubCell"/>
</dbReference>
<proteinExistence type="inferred from homology"/>
<evidence type="ECO:0000256" key="5">
    <source>
        <dbReference type="ARBA" id="ARBA00023136"/>
    </source>
</evidence>
<dbReference type="InterPro" id="IPR002549">
    <property type="entry name" value="AI-2E-like"/>
</dbReference>
<evidence type="ECO:0000313" key="8">
    <source>
        <dbReference type="Ensembl" id="ENSOANP00000034867.1"/>
    </source>
</evidence>
<sequence>MAARRGPGPVPDPGPPPLPPEEPERRNPSWSSSGPALRFDRPIKQAFYNTGAVLFVCLCCGTAVLVYFILEAFLRPLLWAVLCGTFLHPFKSSLTGLGRRWLGRLRRAGTPVLPAVLLLPICCANWGVEALGRQVVRRRRLLLLLAAGLPLLSALYLLGTYLGLQVLLAHAALLICRGLDYFNTLWIWTLVVGYVLTVSFKWNASTERYLRAISVPVWIILLFHLASVAGSWRIPVFLVIVFLMTVGTLHEKQSGKESSGVESGFFRPLLTLPGAELPGQVISLAASKLATFAISITGYEPGHEEAHSTEPPDHGEPLRASSSSSVYMSASSPSPTSGRQRPEIGSFLRKKKTSDIYFVTLVWAIILVQIWLNLWIVQLLPVPVAVWILKKLIVHFGVVDFFEKRCYGWWKVLEHFVKERQEALAPRPIIGLGRFMLKMDSKMIVWLEKMLDKIISIFIIFLLVIGTLLLALLLTAKVHQESVHMIEVTSNLINETVANHPEWANWLPEAQVVQRALNSAANNVYQYGREWITHKNVTHSGRHKGHKMHINRQNSWLGDILDWQDIASFVHENIETFLSILESLWIVMSRNVSLLFTTVTTLVTILFYSGTALLNFVLSLVIFLTTLFYLLSSSDEYYKPVKWVISLTPLSQPGPSSNIVGQSVEEAIRGVFDASLKMAGFYGLYTWLTHTIFGINIVFIPSALAAILGAVPFLGTYWAAVPAVLDLWLTQGAGCKAILLLVFHLLPTYFVDTAIYSDISGGGHPYLTGLAVAGGAYYLGLEGAIIGPILLCILVVASNIYSAMLVSPTASLSTPSQLHRTFREIPEDLKSAAD</sequence>
<feature type="transmembrane region" description="Helical" evidence="7">
    <location>
        <begin position="592"/>
        <end position="608"/>
    </location>
</feature>
<dbReference type="PANTHER" id="PTHR21716">
    <property type="entry name" value="TRANSMEMBRANE PROTEIN"/>
    <property type="match status" value="1"/>
</dbReference>
<feature type="compositionally biased region" description="Pro residues" evidence="6">
    <location>
        <begin position="8"/>
        <end position="20"/>
    </location>
</feature>
<keyword evidence="9" id="KW-1185">Reference proteome</keyword>
<name>A0A6I8N1Q1_ORNAN</name>
<feature type="compositionally biased region" description="Basic and acidic residues" evidence="6">
    <location>
        <begin position="302"/>
        <end position="317"/>
    </location>
</feature>
<keyword evidence="5 7" id="KW-0472">Membrane</keyword>
<feature type="transmembrane region" description="Helical" evidence="7">
    <location>
        <begin position="356"/>
        <end position="377"/>
    </location>
</feature>
<feature type="transmembrane region" description="Helical" evidence="7">
    <location>
        <begin position="141"/>
        <end position="164"/>
    </location>
</feature>
<keyword evidence="3 7" id="KW-0812">Transmembrane</keyword>
<keyword evidence="4 7" id="KW-1133">Transmembrane helix</keyword>
<feature type="transmembrane region" description="Helical" evidence="7">
    <location>
        <begin position="232"/>
        <end position="249"/>
    </location>
</feature>
<feature type="transmembrane region" description="Helical" evidence="7">
    <location>
        <begin position="209"/>
        <end position="226"/>
    </location>
</feature>
<comment type="subcellular location">
    <subcellularLocation>
        <location evidence="1">Membrane</location>
        <topology evidence="1">Multi-pass membrane protein</topology>
    </subcellularLocation>
</comment>
<feature type="transmembrane region" description="Helical" evidence="7">
    <location>
        <begin position="614"/>
        <end position="632"/>
    </location>
</feature>
<feature type="transmembrane region" description="Helical" evidence="7">
    <location>
        <begin position="184"/>
        <end position="202"/>
    </location>
</feature>
<dbReference type="Bgee" id="ENSOANG00000001742">
    <property type="expression patterns" value="Expressed in cerebellum and 7 other cell types or tissues"/>
</dbReference>
<evidence type="ECO:0000256" key="3">
    <source>
        <dbReference type="ARBA" id="ARBA00022692"/>
    </source>
</evidence>
<feature type="transmembrane region" description="Helical" evidence="7">
    <location>
        <begin position="679"/>
        <end position="699"/>
    </location>
</feature>
<dbReference type="GeneTree" id="ENSGT00390000001667"/>
<dbReference type="Ensembl" id="ENSOANT00000059556.1">
    <property type="protein sequence ID" value="ENSOANP00000034867.1"/>
    <property type="gene ID" value="ENSOANG00000001742.3"/>
</dbReference>
<feature type="transmembrane region" description="Helical" evidence="7">
    <location>
        <begin position="46"/>
        <end position="70"/>
    </location>
</feature>
<organism evidence="8 9">
    <name type="scientific">Ornithorhynchus anatinus</name>
    <name type="common">Duckbill platypus</name>
    <dbReference type="NCBI Taxonomy" id="9258"/>
    <lineage>
        <taxon>Eukaryota</taxon>
        <taxon>Metazoa</taxon>
        <taxon>Chordata</taxon>
        <taxon>Craniata</taxon>
        <taxon>Vertebrata</taxon>
        <taxon>Euteleostomi</taxon>
        <taxon>Mammalia</taxon>
        <taxon>Monotremata</taxon>
        <taxon>Ornithorhynchidae</taxon>
        <taxon>Ornithorhynchus</taxon>
    </lineage>
</organism>
<feature type="transmembrane region" description="Helical" evidence="7">
    <location>
        <begin position="454"/>
        <end position="476"/>
    </location>
</feature>
<feature type="compositionally biased region" description="Low complexity" evidence="6">
    <location>
        <begin position="321"/>
        <end position="337"/>
    </location>
</feature>
<feature type="transmembrane region" description="Helical" evidence="7">
    <location>
        <begin position="705"/>
        <end position="725"/>
    </location>
</feature>